<keyword evidence="1" id="KW-0614">Plasmid</keyword>
<organism evidence="1 2">
    <name type="scientific">Rhizobium grahamii CCGE 502</name>
    <dbReference type="NCBI Taxonomy" id="990285"/>
    <lineage>
        <taxon>Bacteria</taxon>
        <taxon>Pseudomonadati</taxon>
        <taxon>Pseudomonadota</taxon>
        <taxon>Alphaproteobacteria</taxon>
        <taxon>Hyphomicrobiales</taxon>
        <taxon>Rhizobiaceae</taxon>
        <taxon>Rhizobium/Agrobacterium group</taxon>
        <taxon>Rhizobium</taxon>
    </lineage>
</organism>
<dbReference type="HOGENOM" id="CLU_2131500_0_0_5"/>
<gene>
    <name evidence="1" type="ORF">RGCCGE502_33151</name>
</gene>
<reference evidence="1 2" key="1">
    <citation type="journal article" date="2012" name="J. Bacteriol.">
        <title>Genome sequence of Rhizobium grahamii CCGE502, a broad-host-range symbiont with low nodulation competitiveness in Phaseolus vulgaris.</title>
        <authorList>
            <person name="Althabegoiti M.J."/>
            <person name="Lozano L."/>
            <person name="Torres-Tejerizo G."/>
            <person name="Ormeno-Orrillo E."/>
            <person name="Rogel M.A."/>
            <person name="Gonzalez V."/>
            <person name="Martinez-Romero E."/>
        </authorList>
    </citation>
    <scope>NUCLEOTIDE SEQUENCE [LARGE SCALE GENOMIC DNA]</scope>
    <source>
        <strain evidence="1 2">CCGE 502</strain>
        <plasmid evidence="1">pRg502a</plasmid>
    </source>
</reference>
<proteinExistence type="predicted"/>
<name>S3H3K1_9HYPH</name>
<dbReference type="Proteomes" id="UP000014411">
    <property type="component" value="Unassembled WGS sequence"/>
</dbReference>
<comment type="caution">
    <text evidence="1">The sequence shown here is derived from an EMBL/GenBank/DDBJ whole genome shotgun (WGS) entry which is preliminary data.</text>
</comment>
<sequence>MPKTGRSLIGTVAGFKSEWWPVFDPIAGRLHVGIRSDPGEDRKSLRRAGHLNDFDELAPSMGKAEGQSHGGDIALPPAFGQSFIGLVSVHLQHAGKRQQLPRDLASATVSAKV</sequence>
<keyword evidence="2" id="KW-1185">Reference proteome</keyword>
<evidence type="ECO:0000313" key="2">
    <source>
        <dbReference type="Proteomes" id="UP000014411"/>
    </source>
</evidence>
<evidence type="ECO:0000313" key="1">
    <source>
        <dbReference type="EMBL" id="EPE93747.1"/>
    </source>
</evidence>
<dbReference type="AlphaFoldDB" id="S3H3K1"/>
<geneLocation type="plasmid" evidence="1">
    <name>pRg502a</name>
</geneLocation>
<dbReference type="EMBL" id="AEYE02000038">
    <property type="protein sequence ID" value="EPE93747.1"/>
    <property type="molecule type" value="Genomic_DNA"/>
</dbReference>
<accession>S3H3K1</accession>
<protein>
    <submittedName>
        <fullName evidence="1">Uncharacterized protein</fullName>
    </submittedName>
</protein>